<dbReference type="RefSeq" id="WP_257315578.1">
    <property type="nucleotide sequence ID" value="NZ_JANFDG010000013.1"/>
</dbReference>
<organism evidence="1 2">
    <name type="scientific">Shinella pollutisoli</name>
    <dbReference type="NCBI Taxonomy" id="2250594"/>
    <lineage>
        <taxon>Bacteria</taxon>
        <taxon>Pseudomonadati</taxon>
        <taxon>Pseudomonadota</taxon>
        <taxon>Alphaproteobacteria</taxon>
        <taxon>Hyphomicrobiales</taxon>
        <taxon>Rhizobiaceae</taxon>
        <taxon>Shinella</taxon>
    </lineage>
</organism>
<accession>A0ABV7DKF4</accession>
<gene>
    <name evidence="1" type="ORF">ACFOHH_17525</name>
</gene>
<protein>
    <submittedName>
        <fullName evidence="1">Uncharacterized protein</fullName>
    </submittedName>
</protein>
<name>A0ABV7DKF4_9HYPH</name>
<comment type="caution">
    <text evidence="1">The sequence shown here is derived from an EMBL/GenBank/DDBJ whole genome shotgun (WGS) entry which is preliminary data.</text>
</comment>
<sequence length="137" mass="14351">MGLSTYAANALIDLFTRGVAVTPPDRVYISLHTGPSDDGANEVVVGLWPSYARVDLAQGGAIATGFSAADAKATENLKQLLFPAYDGSDPLVISHFAIWDAPIGGNAIWCGGLLADKNLLPTDECVIYPGDIDLSVM</sequence>
<evidence type="ECO:0000313" key="1">
    <source>
        <dbReference type="EMBL" id="MFC3074914.1"/>
    </source>
</evidence>
<proteinExistence type="predicted"/>
<dbReference type="InterPro" id="IPR056908">
    <property type="entry name" value="Gp80-like"/>
</dbReference>
<evidence type="ECO:0000313" key="2">
    <source>
        <dbReference type="Proteomes" id="UP001595377"/>
    </source>
</evidence>
<dbReference type="Proteomes" id="UP001595377">
    <property type="component" value="Unassembled WGS sequence"/>
</dbReference>
<reference evidence="2" key="1">
    <citation type="journal article" date="2019" name="Int. J. Syst. Evol. Microbiol.">
        <title>The Global Catalogue of Microorganisms (GCM) 10K type strain sequencing project: providing services to taxonomists for standard genome sequencing and annotation.</title>
        <authorList>
            <consortium name="The Broad Institute Genomics Platform"/>
            <consortium name="The Broad Institute Genome Sequencing Center for Infectious Disease"/>
            <person name="Wu L."/>
            <person name="Ma J."/>
        </authorList>
    </citation>
    <scope>NUCLEOTIDE SEQUENCE [LARGE SCALE GENOMIC DNA]</scope>
    <source>
        <strain evidence="2">KCTC 52677</strain>
    </source>
</reference>
<keyword evidence="2" id="KW-1185">Reference proteome</keyword>
<dbReference type="Pfam" id="PF23140">
    <property type="entry name" value="Gp80"/>
    <property type="match status" value="1"/>
</dbReference>
<dbReference type="EMBL" id="JBHRSP010000029">
    <property type="protein sequence ID" value="MFC3074914.1"/>
    <property type="molecule type" value="Genomic_DNA"/>
</dbReference>